<organism evidence="19">
    <name type="scientific">freshwater metagenome</name>
    <dbReference type="NCBI Taxonomy" id="449393"/>
    <lineage>
        <taxon>unclassified sequences</taxon>
        <taxon>metagenomes</taxon>
        <taxon>ecological metagenomes</taxon>
    </lineage>
</organism>
<dbReference type="InterPro" id="IPR036318">
    <property type="entry name" value="FAD-bd_PCMH-like_sf"/>
</dbReference>
<dbReference type="InterPro" id="IPR036635">
    <property type="entry name" value="MurB_C_sf"/>
</dbReference>
<dbReference type="PANTHER" id="PTHR21071">
    <property type="entry name" value="UDP-N-ACETYLENOLPYRUVOYLGLUCOSAMINE REDUCTASE"/>
    <property type="match status" value="1"/>
</dbReference>
<evidence type="ECO:0000256" key="5">
    <source>
        <dbReference type="ARBA" id="ARBA00012518"/>
    </source>
</evidence>
<keyword evidence="6" id="KW-0963">Cytoplasm</keyword>
<keyword evidence="7" id="KW-0132">Cell division</keyword>
<dbReference type="Pfam" id="PF01565">
    <property type="entry name" value="FAD_binding_4"/>
    <property type="match status" value="1"/>
</dbReference>
<dbReference type="NCBIfam" id="TIGR00179">
    <property type="entry name" value="murB"/>
    <property type="match status" value="1"/>
</dbReference>
<evidence type="ECO:0000256" key="11">
    <source>
        <dbReference type="ARBA" id="ARBA00022960"/>
    </source>
</evidence>
<evidence type="ECO:0000256" key="8">
    <source>
        <dbReference type="ARBA" id="ARBA00022630"/>
    </source>
</evidence>
<dbReference type="UniPathway" id="UPA00219"/>
<dbReference type="EC" id="1.3.1.98" evidence="5"/>
<evidence type="ECO:0000313" key="19">
    <source>
        <dbReference type="EMBL" id="CAB4863287.1"/>
    </source>
</evidence>
<evidence type="ECO:0000256" key="4">
    <source>
        <dbReference type="ARBA" id="ARBA00004752"/>
    </source>
</evidence>
<dbReference type="Gene3D" id="3.30.43.10">
    <property type="entry name" value="Uridine Diphospho-n-acetylenolpyruvylglucosamine Reductase, domain 2"/>
    <property type="match status" value="1"/>
</dbReference>
<dbReference type="InterPro" id="IPR006094">
    <property type="entry name" value="Oxid_FAD_bind_N"/>
</dbReference>
<dbReference type="SUPFAM" id="SSF56176">
    <property type="entry name" value="FAD-binding/transporter-associated domain-like"/>
    <property type="match status" value="1"/>
</dbReference>
<dbReference type="GO" id="GO:0071555">
    <property type="term" value="P:cell wall organization"/>
    <property type="evidence" value="ECO:0007669"/>
    <property type="project" value="UniProtKB-KW"/>
</dbReference>
<evidence type="ECO:0000256" key="15">
    <source>
        <dbReference type="ARBA" id="ARBA00023316"/>
    </source>
</evidence>
<dbReference type="PROSITE" id="PS51387">
    <property type="entry name" value="FAD_PCMH"/>
    <property type="match status" value="1"/>
</dbReference>
<dbReference type="InterPro" id="IPR003170">
    <property type="entry name" value="MurB"/>
</dbReference>
<dbReference type="GO" id="GO:0009252">
    <property type="term" value="P:peptidoglycan biosynthetic process"/>
    <property type="evidence" value="ECO:0007669"/>
    <property type="project" value="UniProtKB-UniPathway"/>
</dbReference>
<dbReference type="InterPro" id="IPR016169">
    <property type="entry name" value="FAD-bd_PCMH_sub2"/>
</dbReference>
<evidence type="ECO:0000256" key="1">
    <source>
        <dbReference type="ARBA" id="ARBA00001974"/>
    </source>
</evidence>
<evidence type="ECO:0000256" key="12">
    <source>
        <dbReference type="ARBA" id="ARBA00022984"/>
    </source>
</evidence>
<evidence type="ECO:0000256" key="9">
    <source>
        <dbReference type="ARBA" id="ARBA00022827"/>
    </source>
</evidence>
<dbReference type="Gene3D" id="3.30.465.10">
    <property type="match status" value="1"/>
</dbReference>
<feature type="domain" description="FAD-binding PCMH-type" evidence="18">
    <location>
        <begin position="22"/>
        <end position="186"/>
    </location>
</feature>
<evidence type="ECO:0000256" key="17">
    <source>
        <dbReference type="SAM" id="MobiDB-lite"/>
    </source>
</evidence>
<dbReference type="GO" id="GO:0008762">
    <property type="term" value="F:UDP-N-acetylmuramate dehydrogenase activity"/>
    <property type="evidence" value="ECO:0007669"/>
    <property type="project" value="UniProtKB-EC"/>
</dbReference>
<keyword evidence="8" id="KW-0285">Flavoprotein</keyword>
<comment type="pathway">
    <text evidence="4">Cell wall biogenesis; peptidoglycan biosynthesis.</text>
</comment>
<keyword evidence="13" id="KW-0560">Oxidoreductase</keyword>
<dbReference type="GO" id="GO:0005829">
    <property type="term" value="C:cytosol"/>
    <property type="evidence" value="ECO:0007669"/>
    <property type="project" value="TreeGrafter"/>
</dbReference>
<dbReference type="Pfam" id="PF02873">
    <property type="entry name" value="MurB_C"/>
    <property type="match status" value="1"/>
</dbReference>
<name>A0A6J7CXF5_9ZZZZ</name>
<evidence type="ECO:0000259" key="18">
    <source>
        <dbReference type="PROSITE" id="PS51387"/>
    </source>
</evidence>
<dbReference type="SUPFAM" id="SSF56194">
    <property type="entry name" value="Uridine diphospho-N-Acetylenolpyruvylglucosamine reductase, MurB, C-terminal domain"/>
    <property type="match status" value="1"/>
</dbReference>
<dbReference type="Gene3D" id="3.90.78.10">
    <property type="entry name" value="UDP-N-acetylenolpyruvoylglucosamine reductase, C-terminal domain"/>
    <property type="match status" value="1"/>
</dbReference>
<accession>A0A6J7CXF5</accession>
<evidence type="ECO:0000256" key="10">
    <source>
        <dbReference type="ARBA" id="ARBA00022857"/>
    </source>
</evidence>
<dbReference type="HAMAP" id="MF_00037">
    <property type="entry name" value="MurB"/>
    <property type="match status" value="1"/>
</dbReference>
<dbReference type="EMBL" id="CAFBLU010000003">
    <property type="protein sequence ID" value="CAB4863287.1"/>
    <property type="molecule type" value="Genomic_DNA"/>
</dbReference>
<keyword evidence="9" id="KW-0274">FAD</keyword>
<dbReference type="GO" id="GO:0051301">
    <property type="term" value="P:cell division"/>
    <property type="evidence" value="ECO:0007669"/>
    <property type="project" value="UniProtKB-KW"/>
</dbReference>
<comment type="subcellular location">
    <subcellularLocation>
        <location evidence="3">Cytoplasm</location>
    </subcellularLocation>
</comment>
<gene>
    <name evidence="19" type="ORF">UFOPK3444_00302</name>
</gene>
<sequence>MTVPSPRRLAKGESMASYTTVRTGGPAEFFTRCGTSEELVEAIAWASEGQHALHILGSGSNLLVADEGVSGLVIKLDGELARIEISGPQVTCGGGARLPSVAAKAAAAGLSGIEFGVSIPGTVGGAVRMNANAYGGDLARTLDWVDVVTADGVERRTPESFEFGYRRSNLIEGEVVAGAGFTLEPADPETAKLALAGLREQRKDTQPWGVKTFGSTFKNPDKEASGGRSSGQLLDAAGCRDLRIGGAGFSEKHANFVINHGDATTADVVAVMAEGRRRVFEEFGVELEPEVQTLGPVQLPEDWSWEPQ</sequence>
<keyword evidence="11" id="KW-0133">Cell shape</keyword>
<keyword evidence="10" id="KW-0521">NADP</keyword>
<dbReference type="InterPro" id="IPR016167">
    <property type="entry name" value="FAD-bd_PCMH_sub1"/>
</dbReference>
<evidence type="ECO:0000256" key="2">
    <source>
        <dbReference type="ARBA" id="ARBA00003921"/>
    </source>
</evidence>
<dbReference type="NCBIfam" id="NF010480">
    <property type="entry name" value="PRK13905.1"/>
    <property type="match status" value="1"/>
</dbReference>
<dbReference type="InterPro" id="IPR011601">
    <property type="entry name" value="MurB_C"/>
</dbReference>
<comment type="function">
    <text evidence="2">Cell wall formation.</text>
</comment>
<reference evidence="19" key="1">
    <citation type="submission" date="2020-05" db="EMBL/GenBank/DDBJ databases">
        <authorList>
            <person name="Chiriac C."/>
            <person name="Salcher M."/>
            <person name="Ghai R."/>
            <person name="Kavagutti S V."/>
        </authorList>
    </citation>
    <scope>NUCLEOTIDE SEQUENCE</scope>
</reference>
<dbReference type="PANTHER" id="PTHR21071:SF4">
    <property type="entry name" value="UDP-N-ACETYLENOLPYRUVOYLGLUCOSAMINE REDUCTASE"/>
    <property type="match status" value="1"/>
</dbReference>
<evidence type="ECO:0000256" key="7">
    <source>
        <dbReference type="ARBA" id="ARBA00022618"/>
    </source>
</evidence>
<dbReference type="InterPro" id="IPR016166">
    <property type="entry name" value="FAD-bd_PCMH"/>
</dbReference>
<keyword evidence="14" id="KW-0131">Cell cycle</keyword>
<evidence type="ECO:0000256" key="3">
    <source>
        <dbReference type="ARBA" id="ARBA00004496"/>
    </source>
</evidence>
<feature type="region of interest" description="Disordered" evidence="17">
    <location>
        <begin position="209"/>
        <end position="230"/>
    </location>
</feature>
<comment type="catalytic activity">
    <reaction evidence="16">
        <text>UDP-N-acetyl-alpha-D-muramate + NADP(+) = UDP-N-acetyl-3-O-(1-carboxyvinyl)-alpha-D-glucosamine + NADPH + H(+)</text>
        <dbReference type="Rhea" id="RHEA:12248"/>
        <dbReference type="ChEBI" id="CHEBI:15378"/>
        <dbReference type="ChEBI" id="CHEBI:57783"/>
        <dbReference type="ChEBI" id="CHEBI:58349"/>
        <dbReference type="ChEBI" id="CHEBI:68483"/>
        <dbReference type="ChEBI" id="CHEBI:70757"/>
        <dbReference type="EC" id="1.3.1.98"/>
    </reaction>
</comment>
<comment type="cofactor">
    <cofactor evidence="1">
        <name>FAD</name>
        <dbReference type="ChEBI" id="CHEBI:57692"/>
    </cofactor>
</comment>
<evidence type="ECO:0000256" key="14">
    <source>
        <dbReference type="ARBA" id="ARBA00023306"/>
    </source>
</evidence>
<dbReference type="GO" id="GO:0071949">
    <property type="term" value="F:FAD binding"/>
    <property type="evidence" value="ECO:0007669"/>
    <property type="project" value="InterPro"/>
</dbReference>
<evidence type="ECO:0000256" key="16">
    <source>
        <dbReference type="ARBA" id="ARBA00048914"/>
    </source>
</evidence>
<protein>
    <recommendedName>
        <fullName evidence="5">UDP-N-acetylmuramate dehydrogenase</fullName>
        <ecNumber evidence="5">1.3.1.98</ecNumber>
    </recommendedName>
</protein>
<keyword evidence="12" id="KW-0573">Peptidoglycan synthesis</keyword>
<dbReference type="GO" id="GO:0008360">
    <property type="term" value="P:regulation of cell shape"/>
    <property type="evidence" value="ECO:0007669"/>
    <property type="project" value="UniProtKB-KW"/>
</dbReference>
<keyword evidence="15" id="KW-0961">Cell wall biogenesis/degradation</keyword>
<dbReference type="AlphaFoldDB" id="A0A6J7CXF5"/>
<proteinExistence type="inferred from homology"/>
<evidence type="ECO:0000256" key="6">
    <source>
        <dbReference type="ARBA" id="ARBA00022490"/>
    </source>
</evidence>
<evidence type="ECO:0000256" key="13">
    <source>
        <dbReference type="ARBA" id="ARBA00023002"/>
    </source>
</evidence>